<feature type="compositionally biased region" description="Basic and acidic residues" evidence="1">
    <location>
        <begin position="250"/>
        <end position="261"/>
    </location>
</feature>
<accession>A0A7W2IEK2</accession>
<evidence type="ECO:0000256" key="1">
    <source>
        <dbReference type="SAM" id="MobiDB-lite"/>
    </source>
</evidence>
<reference evidence="2 3" key="1">
    <citation type="submission" date="2020-07" db="EMBL/GenBank/DDBJ databases">
        <title>Novel species isolated from subtropical streams in China.</title>
        <authorList>
            <person name="Lu H."/>
        </authorList>
    </citation>
    <scope>NUCLEOTIDE SEQUENCE [LARGE SCALE GENOMIC DNA]</scope>
    <source>
        <strain evidence="2 3">LX20W</strain>
    </source>
</reference>
<dbReference type="RefSeq" id="WP_182167310.1">
    <property type="nucleotide sequence ID" value="NZ_JACEZT010000026.1"/>
</dbReference>
<dbReference type="Proteomes" id="UP000534388">
    <property type="component" value="Unassembled WGS sequence"/>
</dbReference>
<evidence type="ECO:0000313" key="3">
    <source>
        <dbReference type="Proteomes" id="UP000534388"/>
    </source>
</evidence>
<dbReference type="AlphaFoldDB" id="A0A7W2IEK2"/>
<dbReference type="EMBL" id="JACEZT010000026">
    <property type="protein sequence ID" value="MBA5640152.1"/>
    <property type="molecule type" value="Genomic_DNA"/>
</dbReference>
<protein>
    <submittedName>
        <fullName evidence="2">Uncharacterized protein</fullName>
    </submittedName>
</protein>
<sequence length="261" mass="28940">MTRTSPTFFRHMEDALIVEFSKKADRRFRELHGAGKAQPYLVGSALCGQDKALADYLFAAGGRFALIEFKANAEQLKTEGAKPQRVRLLADCIGDSARLARSRAIHHAAWGESAQLDLPGLGAQTQQELVLGHYVDRVGTALGLAVPKLRTVRWSDDAFIARWLENTIAGANIQRFKRYLTELYELVGTDGVAGLADFQGLITVYVPAGERRAQFQTITFNSFEHLLALTIHYTPQRAPEQSAPTAGRAPRRDNDGPQYER</sequence>
<organism evidence="2 3">
    <name type="scientific">Rugamonas brunnea</name>
    <dbReference type="NCBI Taxonomy" id="2758569"/>
    <lineage>
        <taxon>Bacteria</taxon>
        <taxon>Pseudomonadati</taxon>
        <taxon>Pseudomonadota</taxon>
        <taxon>Betaproteobacteria</taxon>
        <taxon>Burkholderiales</taxon>
        <taxon>Oxalobacteraceae</taxon>
        <taxon>Telluria group</taxon>
        <taxon>Rugamonas</taxon>
    </lineage>
</organism>
<comment type="caution">
    <text evidence="2">The sequence shown here is derived from an EMBL/GenBank/DDBJ whole genome shotgun (WGS) entry which is preliminary data.</text>
</comment>
<feature type="region of interest" description="Disordered" evidence="1">
    <location>
        <begin position="237"/>
        <end position="261"/>
    </location>
</feature>
<evidence type="ECO:0000313" key="2">
    <source>
        <dbReference type="EMBL" id="MBA5640152.1"/>
    </source>
</evidence>
<gene>
    <name evidence="2" type="ORF">H3H37_24110</name>
</gene>
<name>A0A7W2IEK2_9BURK</name>
<keyword evidence="3" id="KW-1185">Reference proteome</keyword>
<proteinExistence type="predicted"/>